<evidence type="ECO:0000313" key="2">
    <source>
        <dbReference type="Proteomes" id="UP001602245"/>
    </source>
</evidence>
<organism evidence="1 2">
    <name type="scientific">Paractinoplanes globisporus</name>
    <dbReference type="NCBI Taxonomy" id="113565"/>
    <lineage>
        <taxon>Bacteria</taxon>
        <taxon>Bacillati</taxon>
        <taxon>Actinomycetota</taxon>
        <taxon>Actinomycetes</taxon>
        <taxon>Micromonosporales</taxon>
        <taxon>Micromonosporaceae</taxon>
        <taxon>Paractinoplanes</taxon>
    </lineage>
</organism>
<dbReference type="EMBL" id="JBIAZU010000003">
    <property type="protein sequence ID" value="MFF5291153.1"/>
    <property type="molecule type" value="Genomic_DNA"/>
</dbReference>
<name>A0ABW6WDM3_9ACTN</name>
<protein>
    <submittedName>
        <fullName evidence="1">DUF6390 family protein</fullName>
    </submittedName>
</protein>
<dbReference type="RefSeq" id="WP_020516684.1">
    <property type="nucleotide sequence ID" value="NZ_JBIAZU010000003.1"/>
</dbReference>
<reference evidence="1 2" key="1">
    <citation type="submission" date="2024-10" db="EMBL/GenBank/DDBJ databases">
        <title>The Natural Products Discovery Center: Release of the First 8490 Sequenced Strains for Exploring Actinobacteria Biosynthetic Diversity.</title>
        <authorList>
            <person name="Kalkreuter E."/>
            <person name="Kautsar S.A."/>
            <person name="Yang D."/>
            <person name="Bader C.D."/>
            <person name="Teijaro C.N."/>
            <person name="Fluegel L."/>
            <person name="Davis C.M."/>
            <person name="Simpson J.R."/>
            <person name="Lauterbach L."/>
            <person name="Steele A.D."/>
            <person name="Gui C."/>
            <person name="Meng S."/>
            <person name="Li G."/>
            <person name="Viehrig K."/>
            <person name="Ye F."/>
            <person name="Su P."/>
            <person name="Kiefer A.F."/>
            <person name="Nichols A."/>
            <person name="Cepeda A.J."/>
            <person name="Yan W."/>
            <person name="Fan B."/>
            <person name="Jiang Y."/>
            <person name="Adhikari A."/>
            <person name="Zheng C.-J."/>
            <person name="Schuster L."/>
            <person name="Cowan T.M."/>
            <person name="Smanski M.J."/>
            <person name="Chevrette M.G."/>
            <person name="De Carvalho L.P.S."/>
            <person name="Shen B."/>
        </authorList>
    </citation>
    <scope>NUCLEOTIDE SEQUENCE [LARGE SCALE GENOMIC DNA]</scope>
    <source>
        <strain evidence="1 2">NPDC000087</strain>
    </source>
</reference>
<comment type="caution">
    <text evidence="1">The sequence shown here is derived from an EMBL/GenBank/DDBJ whole genome shotgun (WGS) entry which is preliminary data.</text>
</comment>
<evidence type="ECO:0000313" key="1">
    <source>
        <dbReference type="EMBL" id="MFF5291153.1"/>
    </source>
</evidence>
<proteinExistence type="predicted"/>
<dbReference type="Proteomes" id="UP001602245">
    <property type="component" value="Unassembled WGS sequence"/>
</dbReference>
<keyword evidence="2" id="KW-1185">Reference proteome</keyword>
<gene>
    <name evidence="1" type="ORF">ACFY35_17055</name>
</gene>
<dbReference type="InterPro" id="IPR045660">
    <property type="entry name" value="DUF6390"/>
</dbReference>
<accession>A0ABW6WDM3</accession>
<sequence>MSDSGALLFARYAYPPNELGYCGPAGASALLRSDLPGEIARRARGFEGAWAYLSYLSGPLGDPLSPAVVSAYWIGSLDTPSDFPDLLGFLRARFPGQQGGTWQSAAGRAIPHHSFHVFEVYPWAVLLRRTGNPTAVSVLDRCRIRTGIVRDVRGSSATVTCRPLVWDGSVLAPGPARDEEVAWSAGGLSLLPGLSPGDRVALHWDWVCDVITAEQAATIEALEERQLRASFPEKCRTPGLASAP</sequence>
<dbReference type="Pfam" id="PF19927">
    <property type="entry name" value="DUF6390"/>
    <property type="match status" value="1"/>
</dbReference>